<keyword evidence="7 16" id="KW-0479">Metal-binding</keyword>
<dbReference type="GO" id="GO:0042744">
    <property type="term" value="P:hydrogen peroxide catabolic process"/>
    <property type="evidence" value="ECO:0007669"/>
    <property type="project" value="UniProtKB-KW"/>
</dbReference>
<dbReference type="PROSITE" id="PS50873">
    <property type="entry name" value="PEROXIDASE_4"/>
    <property type="match status" value="1"/>
</dbReference>
<feature type="binding site" evidence="16">
    <location>
        <position position="84"/>
    </location>
    <ligand>
        <name>Ca(2+)</name>
        <dbReference type="ChEBI" id="CHEBI:29108"/>
        <label>1</label>
    </ligand>
</feature>
<feature type="disulfide bond" evidence="18">
    <location>
        <begin position="44"/>
        <end position="125"/>
    </location>
</feature>
<gene>
    <name evidence="21" type="ORF">FNV43_RR14132</name>
</gene>
<protein>
    <recommendedName>
        <fullName evidence="4 19">Peroxidase</fullName>
        <ecNumber evidence="4 19">1.11.1.7</ecNumber>
    </recommendedName>
</protein>
<comment type="cofactor">
    <cofactor evidence="16 19">
        <name>heme b</name>
        <dbReference type="ChEBI" id="CHEBI:60344"/>
    </cofactor>
    <text evidence="16 19">Binds 1 heme b (iron(II)-protoporphyrin IX) group per subunit.</text>
</comment>
<dbReference type="AlphaFoldDB" id="A0A8K0MG21"/>
<dbReference type="PROSITE" id="PS00435">
    <property type="entry name" value="PEROXIDASE_1"/>
    <property type="match status" value="1"/>
</dbReference>
<feature type="disulfide bond" evidence="18">
    <location>
        <begin position="131"/>
        <end position="333"/>
    </location>
</feature>
<dbReference type="EMBL" id="VOIH02000006">
    <property type="protein sequence ID" value="KAF3444440.1"/>
    <property type="molecule type" value="Genomic_DNA"/>
</dbReference>
<dbReference type="GO" id="GO:0020037">
    <property type="term" value="F:heme binding"/>
    <property type="evidence" value="ECO:0007669"/>
    <property type="project" value="UniProtKB-UniRule"/>
</dbReference>
<dbReference type="InterPro" id="IPR033905">
    <property type="entry name" value="Secretory_peroxidase"/>
</dbReference>
<dbReference type="Gene3D" id="1.10.520.10">
    <property type="match status" value="1"/>
</dbReference>
<feature type="binding site" description="axial binding residue" evidence="16">
    <location>
        <position position="203"/>
    </location>
    <ligand>
        <name>heme b</name>
        <dbReference type="ChEBI" id="CHEBI:60344"/>
    </ligand>
    <ligandPart>
        <name>Fe</name>
        <dbReference type="ChEBI" id="CHEBI:18248"/>
    </ligandPart>
</feature>
<comment type="subcellular location">
    <subcellularLocation>
        <location evidence="19">Secreted</location>
    </subcellularLocation>
</comment>
<proteinExistence type="inferred from homology"/>
<dbReference type="GO" id="GO:0140825">
    <property type="term" value="F:lactoperoxidase activity"/>
    <property type="evidence" value="ECO:0007669"/>
    <property type="project" value="UniProtKB-EC"/>
</dbReference>
<dbReference type="GO" id="GO:0046872">
    <property type="term" value="F:metal ion binding"/>
    <property type="evidence" value="ECO:0007669"/>
    <property type="project" value="UniProtKB-UniRule"/>
</dbReference>
<keyword evidence="6 19" id="KW-0349">Heme</keyword>
<keyword evidence="12" id="KW-0325">Glycoprotein</keyword>
<dbReference type="PRINTS" id="PR00458">
    <property type="entry name" value="PEROXIDASE"/>
</dbReference>
<dbReference type="Proteomes" id="UP000796880">
    <property type="component" value="Unassembled WGS sequence"/>
</dbReference>
<evidence type="ECO:0000256" key="5">
    <source>
        <dbReference type="ARBA" id="ARBA00022559"/>
    </source>
</evidence>
<feature type="binding site" evidence="16">
    <location>
        <position position="77"/>
    </location>
    <ligand>
        <name>Ca(2+)</name>
        <dbReference type="ChEBI" id="CHEBI:29108"/>
        <label>1</label>
    </ligand>
</feature>
<dbReference type="InterPro" id="IPR010255">
    <property type="entry name" value="Haem_peroxidase_sf"/>
</dbReference>
<keyword evidence="10 16" id="KW-0408">Iron</keyword>
<organism evidence="21 22">
    <name type="scientific">Rhamnella rubrinervis</name>
    <dbReference type="NCBI Taxonomy" id="2594499"/>
    <lineage>
        <taxon>Eukaryota</taxon>
        <taxon>Viridiplantae</taxon>
        <taxon>Streptophyta</taxon>
        <taxon>Embryophyta</taxon>
        <taxon>Tracheophyta</taxon>
        <taxon>Spermatophyta</taxon>
        <taxon>Magnoliopsida</taxon>
        <taxon>eudicotyledons</taxon>
        <taxon>Gunneridae</taxon>
        <taxon>Pentapetalae</taxon>
        <taxon>rosids</taxon>
        <taxon>fabids</taxon>
        <taxon>Rosales</taxon>
        <taxon>Rhamnaceae</taxon>
        <taxon>rhamnoid group</taxon>
        <taxon>Rhamneae</taxon>
        <taxon>Rhamnella</taxon>
    </lineage>
</organism>
<dbReference type="CDD" id="cd00693">
    <property type="entry name" value="secretory_peroxidase"/>
    <property type="match status" value="1"/>
</dbReference>
<feature type="signal peptide" evidence="19">
    <location>
        <begin position="1"/>
        <end position="27"/>
    </location>
</feature>
<evidence type="ECO:0000259" key="20">
    <source>
        <dbReference type="PROSITE" id="PS50873"/>
    </source>
</evidence>
<comment type="similarity">
    <text evidence="3">Belongs to the peroxidase family. Ascorbate peroxidase subfamily.</text>
</comment>
<comment type="similarity">
    <text evidence="19">Belongs to the peroxidase family. Classical plant (class III) peroxidase subfamily.</text>
</comment>
<feature type="binding site" evidence="16">
    <location>
        <position position="204"/>
    </location>
    <ligand>
        <name>Ca(2+)</name>
        <dbReference type="ChEBI" id="CHEBI:29108"/>
        <label>2</label>
    </ligand>
</feature>
<dbReference type="OrthoDB" id="2113341at2759"/>
<evidence type="ECO:0000256" key="19">
    <source>
        <dbReference type="RuleBase" id="RU362060"/>
    </source>
</evidence>
<feature type="domain" description="Plant heme peroxidase family profile" evidence="20">
    <location>
        <begin position="34"/>
        <end position="337"/>
    </location>
</feature>
<dbReference type="InterPro" id="IPR019793">
    <property type="entry name" value="Peroxidases_heam-ligand_BS"/>
</dbReference>
<feature type="binding site" evidence="16">
    <location>
        <position position="258"/>
    </location>
    <ligand>
        <name>Ca(2+)</name>
        <dbReference type="ChEBI" id="CHEBI:29108"/>
        <label>2</label>
    </ligand>
</feature>
<dbReference type="PROSITE" id="PS00436">
    <property type="entry name" value="PEROXIDASE_2"/>
    <property type="match status" value="1"/>
</dbReference>
<name>A0A8K0MG21_9ROSA</name>
<dbReference type="PRINTS" id="PR00461">
    <property type="entry name" value="PLPEROXIDASE"/>
</dbReference>
<evidence type="ECO:0000256" key="18">
    <source>
        <dbReference type="PIRSR" id="PIRSR600823-5"/>
    </source>
</evidence>
<evidence type="ECO:0000256" key="11">
    <source>
        <dbReference type="ARBA" id="ARBA00023157"/>
    </source>
</evidence>
<dbReference type="GO" id="GO:0006979">
    <property type="term" value="P:response to oxidative stress"/>
    <property type="evidence" value="ECO:0007669"/>
    <property type="project" value="UniProtKB-UniRule"/>
</dbReference>
<evidence type="ECO:0000256" key="13">
    <source>
        <dbReference type="ARBA" id="ARBA00023324"/>
    </source>
</evidence>
<evidence type="ECO:0000256" key="15">
    <source>
        <dbReference type="PIRSR" id="PIRSR600823-2"/>
    </source>
</evidence>
<feature type="binding site" evidence="16">
    <location>
        <position position="82"/>
    </location>
    <ligand>
        <name>Ca(2+)</name>
        <dbReference type="ChEBI" id="CHEBI:29108"/>
        <label>1</label>
    </ligand>
</feature>
<dbReference type="InterPro" id="IPR019794">
    <property type="entry name" value="Peroxidases_AS"/>
</dbReference>
<dbReference type="PANTHER" id="PTHR31388:SF270">
    <property type="entry name" value="PEROXIDASE 22-RELATED"/>
    <property type="match status" value="1"/>
</dbReference>
<feature type="binding site" evidence="15">
    <location>
        <position position="173"/>
    </location>
    <ligand>
        <name>substrate</name>
    </ligand>
</feature>
<dbReference type="Gene3D" id="1.10.420.10">
    <property type="entry name" value="Peroxidase, domain 2"/>
    <property type="match status" value="1"/>
</dbReference>
<evidence type="ECO:0000256" key="2">
    <source>
        <dbReference type="ARBA" id="ARBA00002322"/>
    </source>
</evidence>
<comment type="cofactor">
    <cofactor evidence="16 19">
        <name>Ca(2+)</name>
        <dbReference type="ChEBI" id="CHEBI:29108"/>
    </cofactor>
    <text evidence="16 19">Binds 2 calcium ions per subunit.</text>
</comment>
<sequence length="346" mass="36930">MGSQSGSRVTGVVFMLCGLVLLGGGISSSVAYGQLNPTFYDETCPNLTSIVREIVGQVLNNTDPRIGASLIRLHFHDCFINGCDGSLLLDNSPDIQSEKEAVANNNSARGFDVVDDIKTAVENACPATVSCADIVTIAATESVTLSGGPTWSALLGRRDSRTANLSAANVSIPGPFETPDQLKAKFTPLGLNSTDLVSLSGAHTFGRAQCRTFSQRLFDFNQTGALDPTLDTTYLEQLRQICPQNGNGSVLTNLEPTTPDGFDNNYFSNLQDLKGLLQSDQELFSTPEADTIEIVNAFSASQQAFFDSFVESMIKMGNISPLIGTLGEIRLNCSRVSRTGAYVAAM</sequence>
<accession>A0A8K0MG21</accession>
<dbReference type="Pfam" id="PF00141">
    <property type="entry name" value="peroxidase"/>
    <property type="match status" value="1"/>
</dbReference>
<dbReference type="GO" id="GO:0005576">
    <property type="term" value="C:extracellular region"/>
    <property type="evidence" value="ECO:0007669"/>
    <property type="project" value="UniProtKB-SubCell"/>
</dbReference>
<evidence type="ECO:0000256" key="3">
    <source>
        <dbReference type="ARBA" id="ARBA00006873"/>
    </source>
</evidence>
<dbReference type="EC" id="1.11.1.7" evidence="4 19"/>
<reference evidence="21" key="1">
    <citation type="submission" date="2020-03" db="EMBL/GenBank/DDBJ databases">
        <title>A high-quality chromosome-level genome assembly of a woody plant with both climbing and erect habits, Rhamnella rubrinervis.</title>
        <authorList>
            <person name="Lu Z."/>
            <person name="Yang Y."/>
            <person name="Zhu X."/>
            <person name="Sun Y."/>
        </authorList>
    </citation>
    <scope>NUCLEOTIDE SEQUENCE</scope>
    <source>
        <strain evidence="21">BYM</strain>
        <tissue evidence="21">Leaf</tissue>
    </source>
</reference>
<keyword evidence="13 19" id="KW-0376">Hydrogen peroxide</keyword>
<feature type="site" description="Transition state stabilizer" evidence="17">
    <location>
        <position position="72"/>
    </location>
</feature>
<evidence type="ECO:0000313" key="21">
    <source>
        <dbReference type="EMBL" id="KAF3444440.1"/>
    </source>
</evidence>
<comment type="caution">
    <text evidence="21">The sequence shown here is derived from an EMBL/GenBank/DDBJ whole genome shotgun (WGS) entry which is preliminary data.</text>
</comment>
<evidence type="ECO:0000256" key="7">
    <source>
        <dbReference type="ARBA" id="ARBA00022723"/>
    </source>
</evidence>
<keyword evidence="22" id="KW-1185">Reference proteome</keyword>
<evidence type="ECO:0000256" key="6">
    <source>
        <dbReference type="ARBA" id="ARBA00022617"/>
    </source>
</evidence>
<dbReference type="FunFam" id="1.10.420.10:FF:000001">
    <property type="entry name" value="Peroxidase"/>
    <property type="match status" value="1"/>
</dbReference>
<feature type="active site" description="Proton acceptor" evidence="14">
    <location>
        <position position="76"/>
    </location>
</feature>
<evidence type="ECO:0000256" key="14">
    <source>
        <dbReference type="PIRSR" id="PIRSR600823-1"/>
    </source>
</evidence>
<dbReference type="FunFam" id="1.10.520.10:FF:000009">
    <property type="entry name" value="Peroxidase"/>
    <property type="match status" value="1"/>
</dbReference>
<evidence type="ECO:0000256" key="8">
    <source>
        <dbReference type="ARBA" id="ARBA00022837"/>
    </source>
</evidence>
<feature type="binding site" evidence="16">
    <location>
        <position position="86"/>
    </location>
    <ligand>
        <name>Ca(2+)</name>
        <dbReference type="ChEBI" id="CHEBI:29108"/>
        <label>1</label>
    </ligand>
</feature>
<evidence type="ECO:0000256" key="1">
    <source>
        <dbReference type="ARBA" id="ARBA00000189"/>
    </source>
</evidence>
<feature type="binding site" evidence="16">
    <location>
        <position position="98"/>
    </location>
    <ligand>
        <name>Ca(2+)</name>
        <dbReference type="ChEBI" id="CHEBI:29108"/>
        <label>1</label>
    </ligand>
</feature>
<evidence type="ECO:0000256" key="4">
    <source>
        <dbReference type="ARBA" id="ARBA00012313"/>
    </source>
</evidence>
<evidence type="ECO:0000313" key="22">
    <source>
        <dbReference type="Proteomes" id="UP000796880"/>
    </source>
</evidence>
<feature type="chain" id="PRO_5035487488" description="Peroxidase" evidence="19">
    <location>
        <begin position="28"/>
        <end position="346"/>
    </location>
</feature>
<keyword evidence="11 18" id="KW-1015">Disulfide bond</keyword>
<dbReference type="InterPro" id="IPR000823">
    <property type="entry name" value="Peroxidase_pln"/>
</dbReference>
<evidence type="ECO:0000256" key="16">
    <source>
        <dbReference type="PIRSR" id="PIRSR600823-3"/>
    </source>
</evidence>
<comment type="catalytic activity">
    <reaction evidence="1 19">
        <text>2 a phenolic donor + H2O2 = 2 a phenolic radical donor + 2 H2O</text>
        <dbReference type="Rhea" id="RHEA:56136"/>
        <dbReference type="ChEBI" id="CHEBI:15377"/>
        <dbReference type="ChEBI" id="CHEBI:16240"/>
        <dbReference type="ChEBI" id="CHEBI:139520"/>
        <dbReference type="ChEBI" id="CHEBI:139521"/>
        <dbReference type="EC" id="1.11.1.7"/>
    </reaction>
</comment>
<evidence type="ECO:0000256" key="9">
    <source>
        <dbReference type="ARBA" id="ARBA00023002"/>
    </source>
</evidence>
<keyword evidence="5 19" id="KW-0575">Peroxidase</keyword>
<keyword evidence="9 19" id="KW-0560">Oxidoreductase</keyword>
<evidence type="ECO:0000256" key="17">
    <source>
        <dbReference type="PIRSR" id="PIRSR600823-4"/>
    </source>
</evidence>
<keyword evidence="19" id="KW-0732">Signal</keyword>
<feature type="disulfide bond" evidence="18">
    <location>
        <begin position="210"/>
        <end position="242"/>
    </location>
</feature>
<feature type="binding site" evidence="16">
    <location>
        <position position="263"/>
    </location>
    <ligand>
        <name>Ca(2+)</name>
        <dbReference type="ChEBI" id="CHEBI:29108"/>
        <label>2</label>
    </ligand>
</feature>
<evidence type="ECO:0000256" key="12">
    <source>
        <dbReference type="ARBA" id="ARBA00023180"/>
    </source>
</evidence>
<dbReference type="SUPFAM" id="SSF48113">
    <property type="entry name" value="Heme-dependent peroxidases"/>
    <property type="match status" value="1"/>
</dbReference>
<keyword evidence="19" id="KW-0964">Secreted</keyword>
<keyword evidence="8 16" id="KW-0106">Calcium</keyword>
<dbReference type="InterPro" id="IPR002016">
    <property type="entry name" value="Haem_peroxidase"/>
</dbReference>
<feature type="disulfide bond" evidence="18">
    <location>
        <begin position="78"/>
        <end position="83"/>
    </location>
</feature>
<comment type="function">
    <text evidence="2">Removal of H(2)O(2), oxidation of toxic reductants, biosynthesis and degradation of lignin, suberization, auxin catabolism, response to environmental stresses such as wounding, pathogen attack and oxidative stress. These functions might be dependent on each isozyme/isoform in each plant tissue.</text>
</comment>
<dbReference type="PANTHER" id="PTHR31388">
    <property type="entry name" value="PEROXIDASE 72-RELATED"/>
    <property type="match status" value="1"/>
</dbReference>
<evidence type="ECO:0000256" key="10">
    <source>
        <dbReference type="ARBA" id="ARBA00023004"/>
    </source>
</evidence>